<gene>
    <name evidence="1" type="ORF">EV191_12823</name>
</gene>
<sequence length="40" mass="4314">MNAIFGTARIGAEVWLRSLAFAVAASLVVAVDKRLRRGRA</sequence>
<dbReference type="AlphaFoldDB" id="A0A4R2PX72"/>
<evidence type="ECO:0000313" key="1">
    <source>
        <dbReference type="EMBL" id="TCP40773.1"/>
    </source>
</evidence>
<reference evidence="1 2" key="1">
    <citation type="submission" date="2019-03" db="EMBL/GenBank/DDBJ databases">
        <title>Genomic Encyclopedia of Type Strains, Phase IV (KMG-IV): sequencing the most valuable type-strain genomes for metagenomic binning, comparative biology and taxonomic classification.</title>
        <authorList>
            <person name="Goeker M."/>
        </authorList>
    </citation>
    <scope>NUCLEOTIDE SEQUENCE [LARGE SCALE GENOMIC DNA]</scope>
    <source>
        <strain evidence="1 2">DSM 45765</strain>
    </source>
</reference>
<evidence type="ECO:0000313" key="2">
    <source>
        <dbReference type="Proteomes" id="UP000294911"/>
    </source>
</evidence>
<accession>A0A4R2PX72</accession>
<protein>
    <submittedName>
        <fullName evidence="1">Uncharacterized protein</fullName>
    </submittedName>
</protein>
<organism evidence="1 2">
    <name type="scientific">Tamaricihabitans halophyticus</name>
    <dbReference type="NCBI Taxonomy" id="1262583"/>
    <lineage>
        <taxon>Bacteria</taxon>
        <taxon>Bacillati</taxon>
        <taxon>Actinomycetota</taxon>
        <taxon>Actinomycetes</taxon>
        <taxon>Pseudonocardiales</taxon>
        <taxon>Pseudonocardiaceae</taxon>
        <taxon>Tamaricihabitans</taxon>
    </lineage>
</organism>
<dbReference type="RefSeq" id="WP_279388479.1">
    <property type="nucleotide sequence ID" value="NZ_SLXQ01000028.1"/>
</dbReference>
<keyword evidence="2" id="KW-1185">Reference proteome</keyword>
<proteinExistence type="predicted"/>
<name>A0A4R2PX72_9PSEU</name>
<dbReference type="EMBL" id="SLXQ01000028">
    <property type="protein sequence ID" value="TCP40773.1"/>
    <property type="molecule type" value="Genomic_DNA"/>
</dbReference>
<dbReference type="Proteomes" id="UP000294911">
    <property type="component" value="Unassembled WGS sequence"/>
</dbReference>
<comment type="caution">
    <text evidence="1">The sequence shown here is derived from an EMBL/GenBank/DDBJ whole genome shotgun (WGS) entry which is preliminary data.</text>
</comment>